<dbReference type="Gene3D" id="3.60.10.10">
    <property type="entry name" value="Endonuclease/exonuclease/phosphatase"/>
    <property type="match status" value="1"/>
</dbReference>
<dbReference type="AlphaFoldDB" id="A0A381W9J5"/>
<keyword evidence="5" id="KW-0460">Magnesium</keyword>
<dbReference type="Pfam" id="PF03372">
    <property type="entry name" value="Exo_endo_phos"/>
    <property type="match status" value="1"/>
</dbReference>
<evidence type="ECO:0000313" key="7">
    <source>
        <dbReference type="EMBL" id="SVA49226.1"/>
    </source>
</evidence>
<dbReference type="NCBIfam" id="TIGR00633">
    <property type="entry name" value="xth"/>
    <property type="match status" value="1"/>
</dbReference>
<dbReference type="PROSITE" id="PS51435">
    <property type="entry name" value="AP_NUCLEASE_F1_4"/>
    <property type="match status" value="1"/>
</dbReference>
<dbReference type="GO" id="GO:0003677">
    <property type="term" value="F:DNA binding"/>
    <property type="evidence" value="ECO:0007669"/>
    <property type="project" value="InterPro"/>
</dbReference>
<evidence type="ECO:0000256" key="1">
    <source>
        <dbReference type="ARBA" id="ARBA00001946"/>
    </source>
</evidence>
<comment type="cofactor">
    <cofactor evidence="1">
        <name>Mg(2+)</name>
        <dbReference type="ChEBI" id="CHEBI:18420"/>
    </cofactor>
</comment>
<dbReference type="InterPro" id="IPR036691">
    <property type="entry name" value="Endo/exonu/phosph_ase_sf"/>
</dbReference>
<dbReference type="InterPro" id="IPR005135">
    <property type="entry name" value="Endo/exonuclease/phosphatase"/>
</dbReference>
<dbReference type="PANTHER" id="PTHR22748:SF6">
    <property type="entry name" value="DNA-(APURINIC OR APYRIMIDINIC SITE) ENDONUCLEASE"/>
    <property type="match status" value="1"/>
</dbReference>
<evidence type="ECO:0000256" key="4">
    <source>
        <dbReference type="ARBA" id="ARBA00022801"/>
    </source>
</evidence>
<proteinExistence type="inferred from homology"/>
<feature type="domain" description="Endonuclease/exonuclease/phosphatase" evidence="6">
    <location>
        <begin position="4"/>
        <end position="248"/>
    </location>
</feature>
<organism evidence="7">
    <name type="scientific">marine metagenome</name>
    <dbReference type="NCBI Taxonomy" id="408172"/>
    <lineage>
        <taxon>unclassified sequences</taxon>
        <taxon>metagenomes</taxon>
        <taxon>ecological metagenomes</taxon>
    </lineage>
</organism>
<dbReference type="GO" id="GO:0006284">
    <property type="term" value="P:base-excision repair"/>
    <property type="evidence" value="ECO:0007669"/>
    <property type="project" value="TreeGrafter"/>
</dbReference>
<dbReference type="SUPFAM" id="SSF56219">
    <property type="entry name" value="DNase I-like"/>
    <property type="match status" value="1"/>
</dbReference>
<evidence type="ECO:0000256" key="3">
    <source>
        <dbReference type="ARBA" id="ARBA00022723"/>
    </source>
</evidence>
<evidence type="ECO:0000256" key="5">
    <source>
        <dbReference type="ARBA" id="ARBA00022842"/>
    </source>
</evidence>
<keyword evidence="3" id="KW-0479">Metal-binding</keyword>
<evidence type="ECO:0000259" key="6">
    <source>
        <dbReference type="Pfam" id="PF03372"/>
    </source>
</evidence>
<dbReference type="EMBL" id="UINC01011123">
    <property type="protein sequence ID" value="SVA49226.1"/>
    <property type="molecule type" value="Genomic_DNA"/>
</dbReference>
<comment type="similarity">
    <text evidence="2">Belongs to the DNA repair enzymes AP/ExoA family.</text>
</comment>
<dbReference type="GO" id="GO:0046872">
    <property type="term" value="F:metal ion binding"/>
    <property type="evidence" value="ECO:0007669"/>
    <property type="project" value="UniProtKB-KW"/>
</dbReference>
<dbReference type="GO" id="GO:0008081">
    <property type="term" value="F:phosphoric diester hydrolase activity"/>
    <property type="evidence" value="ECO:0007669"/>
    <property type="project" value="TreeGrafter"/>
</dbReference>
<name>A0A381W9J5_9ZZZZ</name>
<evidence type="ECO:0000256" key="2">
    <source>
        <dbReference type="ARBA" id="ARBA00007092"/>
    </source>
</evidence>
<accession>A0A381W9J5</accession>
<dbReference type="PANTHER" id="PTHR22748">
    <property type="entry name" value="AP ENDONUCLEASE"/>
    <property type="match status" value="1"/>
</dbReference>
<dbReference type="GO" id="GO:0003906">
    <property type="term" value="F:DNA-(apurinic or apyrimidinic site) endonuclease activity"/>
    <property type="evidence" value="ECO:0007669"/>
    <property type="project" value="TreeGrafter"/>
</dbReference>
<gene>
    <name evidence="7" type="ORF">METZ01_LOCUS102080</name>
</gene>
<keyword evidence="4" id="KW-0378">Hydrolase</keyword>
<dbReference type="GO" id="GO:0008311">
    <property type="term" value="F:double-stranded DNA 3'-5' DNA exonuclease activity"/>
    <property type="evidence" value="ECO:0007669"/>
    <property type="project" value="TreeGrafter"/>
</dbReference>
<reference evidence="7" key="1">
    <citation type="submission" date="2018-05" db="EMBL/GenBank/DDBJ databases">
        <authorList>
            <person name="Lanie J.A."/>
            <person name="Ng W.-L."/>
            <person name="Kazmierczak K.M."/>
            <person name="Andrzejewski T.M."/>
            <person name="Davidsen T.M."/>
            <person name="Wayne K.J."/>
            <person name="Tettelin H."/>
            <person name="Glass J.I."/>
            <person name="Rusch D."/>
            <person name="Podicherti R."/>
            <person name="Tsui H.-C.T."/>
            <person name="Winkler M.E."/>
        </authorList>
    </citation>
    <scope>NUCLEOTIDE SEQUENCE</scope>
</reference>
<dbReference type="InterPro" id="IPR004808">
    <property type="entry name" value="AP_endonuc_1"/>
</dbReference>
<dbReference type="PROSITE" id="PS00726">
    <property type="entry name" value="AP_NUCLEASE_F1_1"/>
    <property type="match status" value="1"/>
</dbReference>
<dbReference type="InterPro" id="IPR020847">
    <property type="entry name" value="AP_endonuclease_F1_BS"/>
</dbReference>
<protein>
    <recommendedName>
        <fullName evidence="6">Endonuclease/exonuclease/phosphatase domain-containing protein</fullName>
    </recommendedName>
</protein>
<dbReference type="NCBIfam" id="TIGR00195">
    <property type="entry name" value="exoDNase_III"/>
    <property type="match status" value="1"/>
</dbReference>
<sequence>MKIISWNVNGIRAVERKGELDTLIKKEAPDILMLQETKASPHQLSKKLTEHPDYLQFYHSAEKKGYSGTSIWVKRNLAEPATYNTGMKGFKDIEGRVSQLDLGQYSYFGVYFPNGGKSEEAWHGKLVFYDKFLKHINKLRKAGRIIVWAGDVNCAHEEIDLARPKSNMKSIGFLPEERAWISKVIDNGWVDIFRHQNPDKIIYSWWHLVSKSRERNVGWRIDYFFIDNKFMKDVTDITYINEQMGSDHCPVKLEITPP</sequence>